<gene>
    <name evidence="1" type="ORF">BDR25DRAFT_360692</name>
</gene>
<proteinExistence type="predicted"/>
<dbReference type="Proteomes" id="UP000799755">
    <property type="component" value="Unassembled WGS sequence"/>
</dbReference>
<keyword evidence="2" id="KW-1185">Reference proteome</keyword>
<protein>
    <submittedName>
        <fullName evidence="1">Uncharacterized protein</fullName>
    </submittedName>
</protein>
<dbReference type="EMBL" id="MU003530">
    <property type="protein sequence ID" value="KAF2465333.1"/>
    <property type="molecule type" value="Genomic_DNA"/>
</dbReference>
<reference evidence="1" key="1">
    <citation type="journal article" date="2020" name="Stud. Mycol.">
        <title>101 Dothideomycetes genomes: a test case for predicting lifestyles and emergence of pathogens.</title>
        <authorList>
            <person name="Haridas S."/>
            <person name="Albert R."/>
            <person name="Binder M."/>
            <person name="Bloem J."/>
            <person name="Labutti K."/>
            <person name="Salamov A."/>
            <person name="Andreopoulos B."/>
            <person name="Baker S."/>
            <person name="Barry K."/>
            <person name="Bills G."/>
            <person name="Bluhm B."/>
            <person name="Cannon C."/>
            <person name="Castanera R."/>
            <person name="Culley D."/>
            <person name="Daum C."/>
            <person name="Ezra D."/>
            <person name="Gonzalez J."/>
            <person name="Henrissat B."/>
            <person name="Kuo A."/>
            <person name="Liang C."/>
            <person name="Lipzen A."/>
            <person name="Lutzoni F."/>
            <person name="Magnuson J."/>
            <person name="Mondo S."/>
            <person name="Nolan M."/>
            <person name="Ohm R."/>
            <person name="Pangilinan J."/>
            <person name="Park H.-J."/>
            <person name="Ramirez L."/>
            <person name="Alfaro M."/>
            <person name="Sun H."/>
            <person name="Tritt A."/>
            <person name="Yoshinaga Y."/>
            <person name="Zwiers L.-H."/>
            <person name="Turgeon B."/>
            <person name="Goodwin S."/>
            <person name="Spatafora J."/>
            <person name="Crous P."/>
            <person name="Grigoriev I."/>
        </authorList>
    </citation>
    <scope>NUCLEOTIDE SEQUENCE</scope>
    <source>
        <strain evidence="1">ATCC 200398</strain>
    </source>
</reference>
<comment type="caution">
    <text evidence="1">The sequence shown here is derived from an EMBL/GenBank/DDBJ whole genome shotgun (WGS) entry which is preliminary data.</text>
</comment>
<organism evidence="1 2">
    <name type="scientific">Lindgomyces ingoldianus</name>
    <dbReference type="NCBI Taxonomy" id="673940"/>
    <lineage>
        <taxon>Eukaryota</taxon>
        <taxon>Fungi</taxon>
        <taxon>Dikarya</taxon>
        <taxon>Ascomycota</taxon>
        <taxon>Pezizomycotina</taxon>
        <taxon>Dothideomycetes</taxon>
        <taxon>Pleosporomycetidae</taxon>
        <taxon>Pleosporales</taxon>
        <taxon>Lindgomycetaceae</taxon>
        <taxon>Lindgomyces</taxon>
    </lineage>
</organism>
<name>A0ACB6QEF0_9PLEO</name>
<evidence type="ECO:0000313" key="2">
    <source>
        <dbReference type="Proteomes" id="UP000799755"/>
    </source>
</evidence>
<accession>A0ACB6QEF0</accession>
<evidence type="ECO:0000313" key="1">
    <source>
        <dbReference type="EMBL" id="KAF2465333.1"/>
    </source>
</evidence>
<sequence length="425" mass="48675">MVYRLKERDVWLSERFSQPYHYDEHGRWGYLGATYGTQQRMLPSLDYICVGDQGALDQGQSRATTQLLKAVVKNVSAKLYALYKMPRRQSSLSLQPVFTNTDSQQPTVQANPSANSLLQPTARGDQASKNCASEAAEANLEPRPVRTVQCADHRLVDRLLELGDPDKSWRLFIGRGLVSQRGSALLWPFCSEGRRNEGSPRAERYGITGGFTCFFPSLMQMDVIALRNSKLEINRHISPIHQRYTRLYTGFGSNVCFWSYEPIQNIPNTWLLFRIQEETARIFTQSRKSLEEVTSDSAYSEHYHCGDGNLYLELGQSTLLIPSLLIPLSINSQKLSNLLVNSKEAARLVKWHSFFYRLIDGVWVNLVPSWIFVDMSLTRCYFSWVNNGNLEFLSQRKHSVPEARVVNGTYYERHVSLCNFVSRFL</sequence>